<reference evidence="2 3" key="1">
    <citation type="journal article" date="2017" name="Int. J. Syst. Evol. Microbiol.">
        <title>Mucilaginibacterpsychrotolerans sp. nov., isolated from peatlands.</title>
        <authorList>
            <person name="Deng Y."/>
            <person name="Shen L."/>
            <person name="Xu B."/>
            <person name="Liu Y."/>
            <person name="Gu Z."/>
            <person name="Liu H."/>
            <person name="Zhou Y."/>
        </authorList>
    </citation>
    <scope>NUCLEOTIDE SEQUENCE [LARGE SCALE GENOMIC DNA]</scope>
    <source>
        <strain evidence="2 3">NH7-4</strain>
    </source>
</reference>
<dbReference type="CDD" id="cd03801">
    <property type="entry name" value="GT4_PimA-like"/>
    <property type="match status" value="1"/>
</dbReference>
<dbReference type="Pfam" id="PF00534">
    <property type="entry name" value="Glycos_transf_1"/>
    <property type="match status" value="1"/>
</dbReference>
<dbReference type="Proteomes" id="UP000297540">
    <property type="component" value="Unassembled WGS sequence"/>
</dbReference>
<dbReference type="GO" id="GO:0016757">
    <property type="term" value="F:glycosyltransferase activity"/>
    <property type="evidence" value="ECO:0007669"/>
    <property type="project" value="InterPro"/>
</dbReference>
<dbReference type="EMBL" id="SOZE01000007">
    <property type="protein sequence ID" value="TFF38221.1"/>
    <property type="molecule type" value="Genomic_DNA"/>
</dbReference>
<evidence type="ECO:0000313" key="3">
    <source>
        <dbReference type="Proteomes" id="UP000297540"/>
    </source>
</evidence>
<comment type="caution">
    <text evidence="2">The sequence shown here is derived from an EMBL/GenBank/DDBJ whole genome shotgun (WGS) entry which is preliminary data.</text>
</comment>
<dbReference type="InterPro" id="IPR050194">
    <property type="entry name" value="Glycosyltransferase_grp1"/>
</dbReference>
<gene>
    <name evidence="2" type="ORF">E2R66_09290</name>
</gene>
<dbReference type="InterPro" id="IPR001296">
    <property type="entry name" value="Glyco_trans_1"/>
</dbReference>
<name>A0A4Y8SHR1_9SPHI</name>
<dbReference type="PANTHER" id="PTHR45947:SF3">
    <property type="entry name" value="SULFOQUINOVOSYL TRANSFERASE SQD2"/>
    <property type="match status" value="1"/>
</dbReference>
<dbReference type="OrthoDB" id="9811239at2"/>
<dbReference type="RefSeq" id="WP_133229914.1">
    <property type="nucleotide sequence ID" value="NZ_SOZE01000007.1"/>
</dbReference>
<dbReference type="AlphaFoldDB" id="A0A4Y8SHR1"/>
<proteinExistence type="predicted"/>
<keyword evidence="3" id="KW-1185">Reference proteome</keyword>
<evidence type="ECO:0000259" key="1">
    <source>
        <dbReference type="Pfam" id="PF00534"/>
    </source>
</evidence>
<evidence type="ECO:0000313" key="2">
    <source>
        <dbReference type="EMBL" id="TFF38221.1"/>
    </source>
</evidence>
<protein>
    <submittedName>
        <fullName evidence="2">Glycosyltransferase</fullName>
    </submittedName>
</protein>
<organism evidence="2 3">
    <name type="scientific">Mucilaginibacter psychrotolerans</name>
    <dbReference type="NCBI Taxonomy" id="1524096"/>
    <lineage>
        <taxon>Bacteria</taxon>
        <taxon>Pseudomonadati</taxon>
        <taxon>Bacteroidota</taxon>
        <taxon>Sphingobacteriia</taxon>
        <taxon>Sphingobacteriales</taxon>
        <taxon>Sphingobacteriaceae</taxon>
        <taxon>Mucilaginibacter</taxon>
    </lineage>
</organism>
<keyword evidence="2" id="KW-0808">Transferase</keyword>
<dbReference type="SUPFAM" id="SSF53756">
    <property type="entry name" value="UDP-Glycosyltransferase/glycogen phosphorylase"/>
    <property type="match status" value="1"/>
</dbReference>
<accession>A0A4Y8SHR1</accession>
<dbReference type="Gene3D" id="3.40.50.2000">
    <property type="entry name" value="Glycogen Phosphorylase B"/>
    <property type="match status" value="2"/>
</dbReference>
<dbReference type="PANTHER" id="PTHR45947">
    <property type="entry name" value="SULFOQUINOVOSYL TRANSFERASE SQD2"/>
    <property type="match status" value="1"/>
</dbReference>
<feature type="domain" description="Glycosyl transferase family 1" evidence="1">
    <location>
        <begin position="178"/>
        <end position="331"/>
    </location>
</feature>
<sequence length="367" mass="41132">MRYVFVGYVYTGQFSQPQAWLKRINVYSGIQGALSKENEVISIEQIDYDGQHFSSGVDYRFMRYGKLSLRYFPWGLNKFIRSLKPDVVVVHSFNSPQQVLLLRLILGRSIKIIVQNHAERPATGIKKLLQKIADKGIDAYLFASYAMGVEWVAAGNLASVNKIHEVMEVSSVFYPIDREIARQQTGVSGNPVFLWVGRLNANKDPLTVVSAFLRFAAVEPQARLYMIYQTEELLGTIKALLAAVPGLADRVILVGTIPHKDLLYWFNSADFILSGSHYEGSGASVCEAMSCGCVPVVTDILSFRMITNNGHCGLLYPTGNLKALLDALHKTRQMNLPQQRQRSLDYFRTNLSFEAIARQIAQIAQSL</sequence>